<name>A0AAN7JNI4_9MYRT</name>
<dbReference type="CDD" id="cd00051">
    <property type="entry name" value="EFh"/>
    <property type="match status" value="1"/>
</dbReference>
<gene>
    <name evidence="6" type="ORF">SAY87_004232</name>
</gene>
<feature type="domain" description="EF-hand" evidence="5">
    <location>
        <begin position="128"/>
        <end position="163"/>
    </location>
</feature>
<dbReference type="SUPFAM" id="SSF47473">
    <property type="entry name" value="EF-hand"/>
    <property type="match status" value="1"/>
</dbReference>
<dbReference type="InterPro" id="IPR002048">
    <property type="entry name" value="EF_hand_dom"/>
</dbReference>
<feature type="domain" description="EF-hand" evidence="5">
    <location>
        <begin position="165"/>
        <end position="200"/>
    </location>
</feature>
<evidence type="ECO:0000259" key="5">
    <source>
        <dbReference type="PROSITE" id="PS50222"/>
    </source>
</evidence>
<dbReference type="PROSITE" id="PS00018">
    <property type="entry name" value="EF_HAND_1"/>
    <property type="match status" value="2"/>
</dbReference>
<dbReference type="SMART" id="SM00054">
    <property type="entry name" value="EFh"/>
    <property type="match status" value="2"/>
</dbReference>
<proteinExistence type="predicted"/>
<sequence length="203" mass="23059">MEQIAHYTHEWLLIVTGIWVIIINCITCFAHLFLTFMFIAKAEGRYCCTSFSSPSSSYSPPPCSSSLCSSLLVDAPASQFNGKDRDLLSWKEVEMVMQRLGIFSADPAGHLEVFGAREIEGVFEEQEPSLGEVKEAFDVFDKNRDGFIDPMEMRDVLWALGLRGVSEVDCRNHIRAFDENRDGLIDFRDFTKLVEKSLWASNR</sequence>
<dbReference type="PANTHER" id="PTHR10891">
    <property type="entry name" value="EF-HAND CALCIUM-BINDING DOMAIN CONTAINING PROTEIN"/>
    <property type="match status" value="1"/>
</dbReference>
<evidence type="ECO:0000256" key="2">
    <source>
        <dbReference type="ARBA" id="ARBA00022737"/>
    </source>
</evidence>
<reference evidence="6 7" key="1">
    <citation type="journal article" date="2023" name="Hortic Res">
        <title>Pangenome of water caltrop reveals structural variations and asymmetric subgenome divergence after allopolyploidization.</title>
        <authorList>
            <person name="Zhang X."/>
            <person name="Chen Y."/>
            <person name="Wang L."/>
            <person name="Yuan Y."/>
            <person name="Fang M."/>
            <person name="Shi L."/>
            <person name="Lu R."/>
            <person name="Comes H.P."/>
            <person name="Ma Y."/>
            <person name="Chen Y."/>
            <person name="Huang G."/>
            <person name="Zhou Y."/>
            <person name="Zheng Z."/>
            <person name="Qiu Y."/>
        </authorList>
    </citation>
    <scope>NUCLEOTIDE SEQUENCE [LARGE SCALE GENOMIC DNA]</scope>
    <source>
        <tissue evidence="6">Roots</tissue>
    </source>
</reference>
<dbReference type="Pfam" id="PF13499">
    <property type="entry name" value="EF-hand_7"/>
    <property type="match status" value="1"/>
</dbReference>
<evidence type="ECO:0000256" key="3">
    <source>
        <dbReference type="ARBA" id="ARBA00022837"/>
    </source>
</evidence>
<dbReference type="EMBL" id="JAXIOK010000017">
    <property type="protein sequence ID" value="KAK4750750.1"/>
    <property type="molecule type" value="Genomic_DNA"/>
</dbReference>
<evidence type="ECO:0000313" key="7">
    <source>
        <dbReference type="Proteomes" id="UP001345219"/>
    </source>
</evidence>
<organism evidence="6 7">
    <name type="scientific">Trapa incisa</name>
    <dbReference type="NCBI Taxonomy" id="236973"/>
    <lineage>
        <taxon>Eukaryota</taxon>
        <taxon>Viridiplantae</taxon>
        <taxon>Streptophyta</taxon>
        <taxon>Embryophyta</taxon>
        <taxon>Tracheophyta</taxon>
        <taxon>Spermatophyta</taxon>
        <taxon>Magnoliopsida</taxon>
        <taxon>eudicotyledons</taxon>
        <taxon>Gunneridae</taxon>
        <taxon>Pentapetalae</taxon>
        <taxon>rosids</taxon>
        <taxon>malvids</taxon>
        <taxon>Myrtales</taxon>
        <taxon>Lythraceae</taxon>
        <taxon>Trapa</taxon>
    </lineage>
</organism>
<keyword evidence="1" id="KW-0479">Metal-binding</keyword>
<keyword evidence="3" id="KW-0106">Calcium</keyword>
<dbReference type="AlphaFoldDB" id="A0AAN7JNI4"/>
<evidence type="ECO:0000256" key="1">
    <source>
        <dbReference type="ARBA" id="ARBA00022723"/>
    </source>
</evidence>
<dbReference type="InterPro" id="IPR018247">
    <property type="entry name" value="EF_Hand_1_Ca_BS"/>
</dbReference>
<comment type="caution">
    <text evidence="6">The sequence shown here is derived from an EMBL/GenBank/DDBJ whole genome shotgun (WGS) entry which is preliminary data.</text>
</comment>
<evidence type="ECO:0000313" key="6">
    <source>
        <dbReference type="EMBL" id="KAK4750750.1"/>
    </source>
</evidence>
<accession>A0AAN7JNI4</accession>
<keyword evidence="4" id="KW-1133">Transmembrane helix</keyword>
<keyword evidence="4" id="KW-0472">Membrane</keyword>
<evidence type="ECO:0000256" key="4">
    <source>
        <dbReference type="SAM" id="Phobius"/>
    </source>
</evidence>
<dbReference type="GO" id="GO:0005509">
    <property type="term" value="F:calcium ion binding"/>
    <property type="evidence" value="ECO:0007669"/>
    <property type="project" value="InterPro"/>
</dbReference>
<feature type="transmembrane region" description="Helical" evidence="4">
    <location>
        <begin position="12"/>
        <end position="40"/>
    </location>
</feature>
<dbReference type="PROSITE" id="PS50222">
    <property type="entry name" value="EF_HAND_2"/>
    <property type="match status" value="2"/>
</dbReference>
<dbReference type="InterPro" id="IPR011992">
    <property type="entry name" value="EF-hand-dom_pair"/>
</dbReference>
<protein>
    <recommendedName>
        <fullName evidence="5">EF-hand domain-containing protein</fullName>
    </recommendedName>
</protein>
<dbReference type="Proteomes" id="UP001345219">
    <property type="component" value="Chromosome 4"/>
</dbReference>
<keyword evidence="4" id="KW-0812">Transmembrane</keyword>
<keyword evidence="7" id="KW-1185">Reference proteome</keyword>
<dbReference type="InterPro" id="IPR039647">
    <property type="entry name" value="EF_hand_pair_protein_CML-like"/>
</dbReference>
<keyword evidence="2" id="KW-0677">Repeat</keyword>
<dbReference type="Gene3D" id="1.10.238.10">
    <property type="entry name" value="EF-hand"/>
    <property type="match status" value="1"/>
</dbReference>